<dbReference type="InterPro" id="IPR051257">
    <property type="entry name" value="Diverse_CBS-Domain"/>
</dbReference>
<dbReference type="SUPFAM" id="SSF54631">
    <property type="entry name" value="CBS-domain pair"/>
    <property type="match status" value="1"/>
</dbReference>
<dbReference type="OrthoDB" id="9790355at2"/>
<name>A0A1E3V085_9GAMM</name>
<reference evidence="4" key="1">
    <citation type="journal article" date="2019" name="Int J Environ Res Public Health">
        <title>Characterization of Chromosome-Mediated BlaOXA-894 in Shewanella xiamenensis Isolated from Pig Wastewater.</title>
        <authorList>
            <person name="Zou H."/>
            <person name="Zhou Z."/>
            <person name="Xia H."/>
            <person name="Zhao Q."/>
            <person name="Li X."/>
        </authorList>
    </citation>
    <scope>NUCLEOTIDE SEQUENCE</scope>
    <source>
        <strain evidence="4">2015oxa</strain>
    </source>
</reference>
<dbReference type="PANTHER" id="PTHR43080">
    <property type="entry name" value="CBS DOMAIN-CONTAINING PROTEIN CBSX3, MITOCHONDRIAL"/>
    <property type="match status" value="1"/>
</dbReference>
<evidence type="ECO:0000259" key="3">
    <source>
        <dbReference type="PROSITE" id="PS51371"/>
    </source>
</evidence>
<evidence type="ECO:0000313" key="4">
    <source>
        <dbReference type="EMBL" id="MDG5899941.1"/>
    </source>
</evidence>
<dbReference type="PROSITE" id="PS51371">
    <property type="entry name" value="CBS"/>
    <property type="match status" value="2"/>
</dbReference>
<evidence type="ECO:0000313" key="6">
    <source>
        <dbReference type="Proteomes" id="UP001187859"/>
    </source>
</evidence>
<dbReference type="Proteomes" id="UP001152518">
    <property type="component" value="Unassembled WGS sequence"/>
</dbReference>
<dbReference type="RefSeq" id="WP_037418282.1">
    <property type="nucleotide sequence ID" value="NZ_AP025014.1"/>
</dbReference>
<dbReference type="Proteomes" id="UP001187859">
    <property type="component" value="Unassembled WGS sequence"/>
</dbReference>
<sequence>MDSIKIRDHMDRQPVLLSANMSLATAVEKLLDNNKMGAAVVDDSGNLVGFLSQQDCLAVMLKSSYHCDLTSVVKDCMRTEVLYVGPDESILQLAEQMLGAKPKTYPVVDNGKVIGTINRTNVLKAMNVYMQQCYLAPA</sequence>
<keyword evidence="1 2" id="KW-0129">CBS domain</keyword>
<evidence type="ECO:0000256" key="1">
    <source>
        <dbReference type="ARBA" id="ARBA00023122"/>
    </source>
</evidence>
<feature type="domain" description="CBS" evidence="3">
    <location>
        <begin position="10"/>
        <end position="69"/>
    </location>
</feature>
<dbReference type="EMBL" id="SUNE01000004">
    <property type="protein sequence ID" value="MDG5899941.1"/>
    <property type="molecule type" value="Genomic_DNA"/>
</dbReference>
<dbReference type="AlphaFoldDB" id="A0A1E3V085"/>
<protein>
    <submittedName>
        <fullName evidence="5">CBS domain-containing protein</fullName>
    </submittedName>
</protein>
<dbReference type="InterPro" id="IPR044729">
    <property type="entry name" value="CBS_bac"/>
</dbReference>
<accession>A0A1E3V085</accession>
<dbReference type="CDD" id="cd04629">
    <property type="entry name" value="CBS_pair_bac"/>
    <property type="match status" value="1"/>
</dbReference>
<reference evidence="4" key="2">
    <citation type="submission" date="2019-04" db="EMBL/GenBank/DDBJ databases">
        <authorList>
            <person name="Zou H."/>
        </authorList>
    </citation>
    <scope>NUCLEOTIDE SEQUENCE</scope>
    <source>
        <strain evidence="4">2015oxa</strain>
    </source>
</reference>
<dbReference type="EMBL" id="JASGOQ010000001">
    <property type="protein sequence ID" value="MDV5390428.1"/>
    <property type="molecule type" value="Genomic_DNA"/>
</dbReference>
<evidence type="ECO:0000313" key="5">
    <source>
        <dbReference type="EMBL" id="MDV5390428.1"/>
    </source>
</evidence>
<dbReference type="Gene3D" id="3.10.580.10">
    <property type="entry name" value="CBS-domain"/>
    <property type="match status" value="1"/>
</dbReference>
<gene>
    <name evidence="4" type="ORF">E2650_08555</name>
    <name evidence="5" type="ORF">QM089_09215</name>
</gene>
<comment type="caution">
    <text evidence="5">The sequence shown here is derived from an EMBL/GenBank/DDBJ whole genome shotgun (WGS) entry which is preliminary data.</text>
</comment>
<proteinExistence type="predicted"/>
<organism evidence="5 6">
    <name type="scientific">Shewanella xiamenensis</name>
    <dbReference type="NCBI Taxonomy" id="332186"/>
    <lineage>
        <taxon>Bacteria</taxon>
        <taxon>Pseudomonadati</taxon>
        <taxon>Pseudomonadota</taxon>
        <taxon>Gammaproteobacteria</taxon>
        <taxon>Alteromonadales</taxon>
        <taxon>Shewanellaceae</taxon>
        <taxon>Shewanella</taxon>
    </lineage>
</organism>
<evidence type="ECO:0000256" key="2">
    <source>
        <dbReference type="PROSITE-ProRule" id="PRU00703"/>
    </source>
</evidence>
<dbReference type="PANTHER" id="PTHR43080:SF2">
    <property type="entry name" value="CBS DOMAIN-CONTAINING PROTEIN"/>
    <property type="match status" value="1"/>
</dbReference>
<dbReference type="SMART" id="SM00116">
    <property type="entry name" value="CBS"/>
    <property type="match status" value="2"/>
</dbReference>
<dbReference type="Pfam" id="PF00571">
    <property type="entry name" value="CBS"/>
    <property type="match status" value="2"/>
</dbReference>
<dbReference type="InterPro" id="IPR046342">
    <property type="entry name" value="CBS_dom_sf"/>
</dbReference>
<feature type="domain" description="CBS" evidence="3">
    <location>
        <begin position="77"/>
        <end position="133"/>
    </location>
</feature>
<dbReference type="InterPro" id="IPR000644">
    <property type="entry name" value="CBS_dom"/>
</dbReference>
<reference evidence="5" key="3">
    <citation type="submission" date="2023-05" db="EMBL/GenBank/DDBJ databases">
        <title>Colonisation of extended spectrum b-lactamase- and carbapenemase-producing bacteria on hospital surfaces from low- and middle-income countries.</title>
        <authorList>
            <person name="Nieto-Rosado M."/>
            <person name="Sands K."/>
            <person name="Iregbu K."/>
            <person name="Zahra R."/>
            <person name="Mazarati J.B."/>
            <person name="Mehtar S."/>
            <person name="Barnards-Group B."/>
            <person name="Walsh T.R."/>
        </authorList>
    </citation>
    <scope>NUCLEOTIDE SEQUENCE</scope>
    <source>
        <strain evidence="5">PP-E493</strain>
    </source>
</reference>